<feature type="compositionally biased region" description="Polar residues" evidence="10">
    <location>
        <begin position="335"/>
        <end position="347"/>
    </location>
</feature>
<dbReference type="GO" id="GO:0000978">
    <property type="term" value="F:RNA polymerase II cis-regulatory region sequence-specific DNA binding"/>
    <property type="evidence" value="ECO:0007669"/>
    <property type="project" value="TreeGrafter"/>
</dbReference>
<feature type="region of interest" description="Disordered" evidence="10">
    <location>
        <begin position="887"/>
        <end position="937"/>
    </location>
</feature>
<dbReference type="GO" id="GO:0006357">
    <property type="term" value="P:regulation of transcription by RNA polymerase II"/>
    <property type="evidence" value="ECO:0007669"/>
    <property type="project" value="TreeGrafter"/>
</dbReference>
<keyword evidence="13" id="KW-1185">Reference proteome</keyword>
<dbReference type="Pfam" id="PF07707">
    <property type="entry name" value="BACK"/>
    <property type="match status" value="1"/>
</dbReference>
<dbReference type="InterPro" id="IPR011705">
    <property type="entry name" value="BACK"/>
</dbReference>
<feature type="region of interest" description="Disordered" evidence="10">
    <location>
        <begin position="335"/>
        <end position="366"/>
    </location>
</feature>
<feature type="compositionally biased region" description="Polar residues" evidence="10">
    <location>
        <begin position="404"/>
        <end position="423"/>
    </location>
</feature>
<feature type="compositionally biased region" description="Low complexity" evidence="10">
    <location>
        <begin position="392"/>
        <end position="403"/>
    </location>
</feature>
<feature type="compositionally biased region" description="Polar residues" evidence="10">
    <location>
        <begin position="887"/>
        <end position="904"/>
    </location>
</feature>
<feature type="domain" description="C2H2-type" evidence="11">
    <location>
        <begin position="625"/>
        <end position="648"/>
    </location>
</feature>
<evidence type="ECO:0000256" key="8">
    <source>
        <dbReference type="ARBA" id="ARBA00023242"/>
    </source>
</evidence>
<evidence type="ECO:0000256" key="10">
    <source>
        <dbReference type="SAM" id="MobiDB-lite"/>
    </source>
</evidence>
<dbReference type="FunFam" id="3.30.160.60:FF:000478">
    <property type="entry name" value="Zinc finger protein 133"/>
    <property type="match status" value="1"/>
</dbReference>
<evidence type="ECO:0000256" key="5">
    <source>
        <dbReference type="ARBA" id="ARBA00022771"/>
    </source>
</evidence>
<comment type="caution">
    <text evidence="12">The sequence shown here is derived from an EMBL/GenBank/DDBJ whole genome shotgun (WGS) entry which is preliminary data.</text>
</comment>
<dbReference type="GO" id="GO:0008270">
    <property type="term" value="F:zinc ion binding"/>
    <property type="evidence" value="ECO:0007669"/>
    <property type="project" value="UniProtKB-KW"/>
</dbReference>
<organism evidence="12 13">
    <name type="scientific">Ladona fulva</name>
    <name type="common">Scarce chaser dragonfly</name>
    <name type="synonym">Libellula fulva</name>
    <dbReference type="NCBI Taxonomy" id="123851"/>
    <lineage>
        <taxon>Eukaryota</taxon>
        <taxon>Metazoa</taxon>
        <taxon>Ecdysozoa</taxon>
        <taxon>Arthropoda</taxon>
        <taxon>Hexapoda</taxon>
        <taxon>Insecta</taxon>
        <taxon>Pterygota</taxon>
        <taxon>Palaeoptera</taxon>
        <taxon>Odonata</taxon>
        <taxon>Epiprocta</taxon>
        <taxon>Anisoptera</taxon>
        <taxon>Libelluloidea</taxon>
        <taxon>Libellulidae</taxon>
        <taxon>Ladona</taxon>
    </lineage>
</organism>
<evidence type="ECO:0000313" key="12">
    <source>
        <dbReference type="EMBL" id="KAG8232870.1"/>
    </source>
</evidence>
<dbReference type="SUPFAM" id="SSF57667">
    <property type="entry name" value="beta-beta-alpha zinc fingers"/>
    <property type="match status" value="4"/>
</dbReference>
<dbReference type="PANTHER" id="PTHR24404:SF114">
    <property type="entry name" value="KLUMPFUSS, ISOFORM B-RELATED"/>
    <property type="match status" value="1"/>
</dbReference>
<keyword evidence="5 9" id="KW-0863">Zinc-finger</keyword>
<comment type="subcellular location">
    <subcellularLocation>
        <location evidence="1">Nucleus</location>
    </subcellularLocation>
</comment>
<dbReference type="Pfam" id="PF00096">
    <property type="entry name" value="zf-C2H2"/>
    <property type="match status" value="2"/>
</dbReference>
<feature type="region of interest" description="Disordered" evidence="10">
    <location>
        <begin position="742"/>
        <end position="776"/>
    </location>
</feature>
<reference evidence="12" key="1">
    <citation type="submission" date="2013-04" db="EMBL/GenBank/DDBJ databases">
        <authorList>
            <person name="Qu J."/>
            <person name="Murali S.C."/>
            <person name="Bandaranaike D."/>
            <person name="Bellair M."/>
            <person name="Blankenburg K."/>
            <person name="Chao H."/>
            <person name="Dinh H."/>
            <person name="Doddapaneni H."/>
            <person name="Downs B."/>
            <person name="Dugan-Rocha S."/>
            <person name="Elkadiri S."/>
            <person name="Gnanaolivu R.D."/>
            <person name="Hernandez B."/>
            <person name="Javaid M."/>
            <person name="Jayaseelan J.C."/>
            <person name="Lee S."/>
            <person name="Li M."/>
            <person name="Ming W."/>
            <person name="Munidasa M."/>
            <person name="Muniz J."/>
            <person name="Nguyen L."/>
            <person name="Ongeri F."/>
            <person name="Osuji N."/>
            <person name="Pu L.-L."/>
            <person name="Puazo M."/>
            <person name="Qu C."/>
            <person name="Quiroz J."/>
            <person name="Raj R."/>
            <person name="Weissenberger G."/>
            <person name="Xin Y."/>
            <person name="Zou X."/>
            <person name="Han Y."/>
            <person name="Richards S."/>
            <person name="Worley K."/>
            <person name="Muzny D."/>
            <person name="Gibbs R."/>
        </authorList>
    </citation>
    <scope>NUCLEOTIDE SEQUENCE</scope>
    <source>
        <strain evidence="12">Sampled in the wild</strain>
    </source>
</reference>
<dbReference type="AlphaFoldDB" id="A0A8K0KDF6"/>
<feature type="compositionally biased region" description="Low complexity" evidence="10">
    <location>
        <begin position="348"/>
        <end position="358"/>
    </location>
</feature>
<gene>
    <name evidence="12" type="ORF">J437_LFUL012486</name>
</gene>
<dbReference type="Proteomes" id="UP000792457">
    <property type="component" value="Unassembled WGS sequence"/>
</dbReference>
<dbReference type="Gene3D" id="3.30.160.60">
    <property type="entry name" value="Classic Zinc Finger"/>
    <property type="match status" value="5"/>
</dbReference>
<keyword evidence="8" id="KW-0539">Nucleus</keyword>
<dbReference type="SMART" id="SM00355">
    <property type="entry name" value="ZnF_C2H2"/>
    <property type="match status" value="6"/>
</dbReference>
<feature type="domain" description="C2H2-type" evidence="11">
    <location>
        <begin position="729"/>
        <end position="756"/>
    </location>
</feature>
<feature type="domain" description="C2H2-type" evidence="11">
    <location>
        <begin position="534"/>
        <end position="561"/>
    </location>
</feature>
<dbReference type="InterPro" id="IPR050589">
    <property type="entry name" value="Ikaros_C2H2-ZF"/>
</dbReference>
<name>A0A8K0KDF6_LADFU</name>
<evidence type="ECO:0000256" key="6">
    <source>
        <dbReference type="ARBA" id="ARBA00022833"/>
    </source>
</evidence>
<dbReference type="InterPro" id="IPR013087">
    <property type="entry name" value="Znf_C2H2_type"/>
</dbReference>
<dbReference type="FunFam" id="3.30.160.60:FF:000448">
    <property type="entry name" value="RE1-silencing transcription factor A"/>
    <property type="match status" value="1"/>
</dbReference>
<dbReference type="PROSITE" id="PS50157">
    <property type="entry name" value="ZINC_FINGER_C2H2_2"/>
    <property type="match status" value="4"/>
</dbReference>
<evidence type="ECO:0000256" key="1">
    <source>
        <dbReference type="ARBA" id="ARBA00004123"/>
    </source>
</evidence>
<dbReference type="Gene3D" id="1.25.40.420">
    <property type="match status" value="1"/>
</dbReference>
<proteinExistence type="inferred from homology"/>
<dbReference type="InterPro" id="IPR036236">
    <property type="entry name" value="Znf_C2H2_sf"/>
</dbReference>
<evidence type="ECO:0000259" key="11">
    <source>
        <dbReference type="PROSITE" id="PS50157"/>
    </source>
</evidence>
<feature type="region of interest" description="Disordered" evidence="10">
    <location>
        <begin position="392"/>
        <end position="436"/>
    </location>
</feature>
<reference evidence="12" key="2">
    <citation type="submission" date="2017-10" db="EMBL/GenBank/DDBJ databases">
        <title>Ladona fulva Genome sequencing and assembly.</title>
        <authorList>
            <person name="Murali S."/>
            <person name="Richards S."/>
            <person name="Bandaranaike D."/>
            <person name="Bellair M."/>
            <person name="Blankenburg K."/>
            <person name="Chao H."/>
            <person name="Dinh H."/>
            <person name="Doddapaneni H."/>
            <person name="Dugan-Rocha S."/>
            <person name="Elkadiri S."/>
            <person name="Gnanaolivu R."/>
            <person name="Hernandez B."/>
            <person name="Skinner E."/>
            <person name="Javaid M."/>
            <person name="Lee S."/>
            <person name="Li M."/>
            <person name="Ming W."/>
            <person name="Munidasa M."/>
            <person name="Muniz J."/>
            <person name="Nguyen L."/>
            <person name="Hughes D."/>
            <person name="Osuji N."/>
            <person name="Pu L.-L."/>
            <person name="Puazo M."/>
            <person name="Qu C."/>
            <person name="Quiroz J."/>
            <person name="Raj R."/>
            <person name="Weissenberger G."/>
            <person name="Xin Y."/>
            <person name="Zou X."/>
            <person name="Han Y."/>
            <person name="Worley K."/>
            <person name="Muzny D."/>
            <person name="Gibbs R."/>
        </authorList>
    </citation>
    <scope>NUCLEOTIDE SEQUENCE</scope>
    <source>
        <strain evidence="12">Sampled in the wild</strain>
    </source>
</reference>
<dbReference type="PANTHER" id="PTHR24404">
    <property type="entry name" value="ZINC FINGER PROTEIN"/>
    <property type="match status" value="1"/>
</dbReference>
<dbReference type="FunFam" id="3.30.160.60:FF:000614">
    <property type="entry name" value="Zinc finger protein 142"/>
    <property type="match status" value="1"/>
</dbReference>
<evidence type="ECO:0000256" key="9">
    <source>
        <dbReference type="PROSITE-ProRule" id="PRU00042"/>
    </source>
</evidence>
<feature type="region of interest" description="Disordered" evidence="10">
    <location>
        <begin position="278"/>
        <end position="297"/>
    </location>
</feature>
<feature type="domain" description="C2H2-type" evidence="11">
    <location>
        <begin position="701"/>
        <end position="728"/>
    </location>
</feature>
<dbReference type="EMBL" id="KZ308663">
    <property type="protein sequence ID" value="KAG8232870.1"/>
    <property type="molecule type" value="Genomic_DNA"/>
</dbReference>
<feature type="region of interest" description="Disordered" evidence="10">
    <location>
        <begin position="827"/>
        <end position="848"/>
    </location>
</feature>
<evidence type="ECO:0000256" key="3">
    <source>
        <dbReference type="ARBA" id="ARBA00022723"/>
    </source>
</evidence>
<feature type="compositionally biased region" description="Pro residues" evidence="10">
    <location>
        <begin position="924"/>
        <end position="937"/>
    </location>
</feature>
<keyword evidence="6" id="KW-0862">Zinc</keyword>
<comment type="similarity">
    <text evidence="2">Belongs to the hunchback C2H2-type zinc-finger protein family.</text>
</comment>
<keyword evidence="4" id="KW-0677">Repeat</keyword>
<evidence type="ECO:0000313" key="13">
    <source>
        <dbReference type="Proteomes" id="UP000792457"/>
    </source>
</evidence>
<accession>A0A8K0KDF6</accession>
<dbReference type="GO" id="GO:0003700">
    <property type="term" value="F:DNA-binding transcription factor activity"/>
    <property type="evidence" value="ECO:0007669"/>
    <property type="project" value="TreeGrafter"/>
</dbReference>
<dbReference type="GO" id="GO:0005634">
    <property type="term" value="C:nucleus"/>
    <property type="evidence" value="ECO:0007669"/>
    <property type="project" value="UniProtKB-SubCell"/>
</dbReference>
<protein>
    <recommendedName>
        <fullName evidence="11">C2H2-type domain-containing protein</fullName>
    </recommendedName>
</protein>
<dbReference type="CDD" id="cd14733">
    <property type="entry name" value="BACK"/>
    <property type="match status" value="1"/>
</dbReference>
<evidence type="ECO:0000256" key="4">
    <source>
        <dbReference type="ARBA" id="ARBA00022737"/>
    </source>
</evidence>
<sequence>MTSSAHLLYTTVDVTVSNFGVLLLLGWANIVDLVVLGGKMFVDALDPQRSVIIDKNNVSELLRLSNHFLVSKLKKYCAEYLEQNLDISNCLSVKDMAEKYNMPALSTRASAFIQIHIEEVLLQEEILSYPFHKIEDLVTDKVGSECGAAQLCEIRQHLQSLTIPQNSLLKFLSAWVWHDVIERECHIRSLLGFIEWHQVEQSIIIEHLSREPLYTASPISLYFFLKCLYENGLSLPQEYSTTYQELFTKYGKQDMEVIDGDCFLSMAVSSAIGGLQNDAENTKESKSNITSSDPPMDVSSVLTDVVKVPSMGINCWEDTTMDVSSQELNLEPQSVSSEMSPSVGNCPSNSNSISSGIEGQERLSGKSCAQKYPMREVENYNTGDVKLCSNLDSSTSDTRVDSTCNTSSMECRNSGNADSTTVSLPPPDGSKKKKSGERVKCQICGHVARDSRRLERHTTLAHSRAVTYKCGMCGFTCRWNKEYFAHVKSHFRGPPYQCDSLLLLKVLSAMSDFTCDRIHLILAHRVRHVEEKPFHCEECDYRCRSKASLAAHMRTHNPDPMQNKFKFCNDGGHTKCVYFDFKKAFESLGLLLTKLKSLGGACSLTFDSESGLEEHWSSHCPEEPYLCDECDFSTMFLSHLVLHRRIHSASCLQPRLPAILLGDKFEPWCAPAKEIPVLKQPLQPEPTEDAKPNGSAVLRPHVCGVCGRGFHDKSHLVRHERIHLGEKPFRCDQCEYASSRRDKLKEHQRRHHKKNAAEQAVNEKASYRPNNSESRPVAMNSYDAIDMANTASNHEQIDPMLMQGHAQQHQTQPYHAQTTQASHFTQPVNPQQAHHHSHHPLSQQVQHGVNDHRMTHRPPIPPQPAIQQQHFYPPYNTQYATAGIHSNTRPENQNLAHKQPQTHPIGQHHNPRVHRSQQPGISQHPPPPLPPPPPGPPVMLDPRFGGVPFGAPGALDSSSHRGFPPVSMGMGHQHSSVHQPQGMGQHSLGDYLLITLNIRLCV</sequence>
<keyword evidence="3" id="KW-0479">Metal-binding</keyword>
<evidence type="ECO:0000256" key="7">
    <source>
        <dbReference type="ARBA" id="ARBA00023125"/>
    </source>
</evidence>
<dbReference type="PROSITE" id="PS00028">
    <property type="entry name" value="ZINC_FINGER_C2H2_1"/>
    <property type="match status" value="3"/>
</dbReference>
<dbReference type="OrthoDB" id="6077919at2759"/>
<keyword evidence="7" id="KW-0238">DNA-binding</keyword>
<evidence type="ECO:0000256" key="2">
    <source>
        <dbReference type="ARBA" id="ARBA00007746"/>
    </source>
</evidence>